<keyword evidence="3 6" id="KW-0812">Transmembrane</keyword>
<feature type="transmembrane region" description="Helical" evidence="6">
    <location>
        <begin position="20"/>
        <end position="39"/>
    </location>
</feature>
<feature type="transmembrane region" description="Helical" evidence="6">
    <location>
        <begin position="255"/>
        <end position="280"/>
    </location>
</feature>
<evidence type="ECO:0000256" key="3">
    <source>
        <dbReference type="ARBA" id="ARBA00022692"/>
    </source>
</evidence>
<proteinExistence type="predicted"/>
<dbReference type="GO" id="GO:0022857">
    <property type="term" value="F:transmembrane transporter activity"/>
    <property type="evidence" value="ECO:0007669"/>
    <property type="project" value="TreeGrafter"/>
</dbReference>
<feature type="domain" description="ABC3 transporter permease C-terminal" evidence="7">
    <location>
        <begin position="259"/>
        <end position="379"/>
    </location>
</feature>
<organism evidence="9">
    <name type="scientific">Desulfobacca acetoxidans</name>
    <dbReference type="NCBI Taxonomy" id="60893"/>
    <lineage>
        <taxon>Bacteria</taxon>
        <taxon>Pseudomonadati</taxon>
        <taxon>Thermodesulfobacteriota</taxon>
        <taxon>Desulfobaccia</taxon>
        <taxon>Desulfobaccales</taxon>
        <taxon>Desulfobaccaceae</taxon>
        <taxon>Desulfobacca</taxon>
    </lineage>
</organism>
<evidence type="ECO:0000256" key="6">
    <source>
        <dbReference type="SAM" id="Phobius"/>
    </source>
</evidence>
<feature type="transmembrane region" description="Helical" evidence="6">
    <location>
        <begin position="300"/>
        <end position="331"/>
    </location>
</feature>
<dbReference type="InterPro" id="IPR050250">
    <property type="entry name" value="Macrolide_Exporter_MacB"/>
</dbReference>
<accession>A0A7V6DQZ5</accession>
<evidence type="ECO:0000259" key="8">
    <source>
        <dbReference type="Pfam" id="PF12704"/>
    </source>
</evidence>
<evidence type="ECO:0000256" key="2">
    <source>
        <dbReference type="ARBA" id="ARBA00022475"/>
    </source>
</evidence>
<reference evidence="9" key="1">
    <citation type="journal article" date="2020" name="mSystems">
        <title>Genome- and Community-Level Interaction Insights into Carbon Utilization and Element Cycling Functions of Hydrothermarchaeota in Hydrothermal Sediment.</title>
        <authorList>
            <person name="Zhou Z."/>
            <person name="Liu Y."/>
            <person name="Xu W."/>
            <person name="Pan J."/>
            <person name="Luo Z.H."/>
            <person name="Li M."/>
        </authorList>
    </citation>
    <scope>NUCLEOTIDE SEQUENCE [LARGE SCALE GENOMIC DNA]</scope>
    <source>
        <strain evidence="9">SpSt-767</strain>
    </source>
</reference>
<dbReference type="GO" id="GO:0005886">
    <property type="term" value="C:plasma membrane"/>
    <property type="evidence" value="ECO:0007669"/>
    <property type="project" value="UniProtKB-SubCell"/>
</dbReference>
<keyword evidence="2" id="KW-1003">Cell membrane</keyword>
<evidence type="ECO:0000313" key="9">
    <source>
        <dbReference type="EMBL" id="HHS30744.1"/>
    </source>
</evidence>
<dbReference type="EMBL" id="DTGR01000213">
    <property type="protein sequence ID" value="HHS30744.1"/>
    <property type="molecule type" value="Genomic_DNA"/>
</dbReference>
<comment type="caution">
    <text evidence="9">The sequence shown here is derived from an EMBL/GenBank/DDBJ whole genome shotgun (WGS) entry which is preliminary data.</text>
</comment>
<dbReference type="InterPro" id="IPR025857">
    <property type="entry name" value="MacB_PCD"/>
</dbReference>
<evidence type="ECO:0000256" key="1">
    <source>
        <dbReference type="ARBA" id="ARBA00004651"/>
    </source>
</evidence>
<keyword evidence="5 6" id="KW-0472">Membrane</keyword>
<protein>
    <submittedName>
        <fullName evidence="9">ABC transporter permease</fullName>
    </submittedName>
</protein>
<dbReference type="PANTHER" id="PTHR30572:SF15">
    <property type="entry name" value="ABC TRANSPORTER PERMEASE"/>
    <property type="match status" value="1"/>
</dbReference>
<comment type="subcellular location">
    <subcellularLocation>
        <location evidence="1">Cell membrane</location>
        <topology evidence="1">Multi-pass membrane protein</topology>
    </subcellularLocation>
</comment>
<name>A0A7V6DQZ5_9BACT</name>
<sequence length="387" mass="41843">MPIPLSYSYRNLLARRLTTLLTAGGMGLVVFVFAAALMLTEGLRQTLVATGSFDNAIVLRAGSETEVQSVLDRTQAGIISSQPEVAQGPDGPLVASEAIVLINLPKRSTGSPTNVMIRGVQPASFLLRREVKLAQGRWFRPGSNELVAGNLVARRFAGAGLGETLRFAMRTWRLVGIMDAGNTGFSSEIWGDVEQLLQAFRRSGFSDVIMRLKNPAAFPELQVRLEADPRLPVQVRREVEFYEAQSKRLADFIKVLGMVLTSIFGLGAVLGAMVTMYAQVGARIGEIGTLRALGFPRRDILLAFLVEAALLGLAGWAIGLIPASLLNFYTLSTLNWSSFAEITFRFRLTPGIILQSLAFGVGMGLLGGLLPSLKAARLPLLEALRAQ</sequence>
<dbReference type="Pfam" id="PF12704">
    <property type="entry name" value="MacB_PCD"/>
    <property type="match status" value="1"/>
</dbReference>
<dbReference type="InterPro" id="IPR003838">
    <property type="entry name" value="ABC3_permease_C"/>
</dbReference>
<dbReference type="PANTHER" id="PTHR30572">
    <property type="entry name" value="MEMBRANE COMPONENT OF TRANSPORTER-RELATED"/>
    <property type="match status" value="1"/>
</dbReference>
<keyword evidence="4 6" id="KW-1133">Transmembrane helix</keyword>
<evidence type="ECO:0000256" key="5">
    <source>
        <dbReference type="ARBA" id="ARBA00023136"/>
    </source>
</evidence>
<gene>
    <name evidence="9" type="ORF">ENV52_13720</name>
</gene>
<dbReference type="AlphaFoldDB" id="A0A7V6DQZ5"/>
<evidence type="ECO:0000256" key="4">
    <source>
        <dbReference type="ARBA" id="ARBA00022989"/>
    </source>
</evidence>
<evidence type="ECO:0000259" key="7">
    <source>
        <dbReference type="Pfam" id="PF02687"/>
    </source>
</evidence>
<feature type="transmembrane region" description="Helical" evidence="6">
    <location>
        <begin position="352"/>
        <end position="370"/>
    </location>
</feature>
<dbReference type="Pfam" id="PF02687">
    <property type="entry name" value="FtsX"/>
    <property type="match status" value="1"/>
</dbReference>
<feature type="domain" description="MacB-like periplasmic core" evidence="8">
    <location>
        <begin position="19"/>
        <end position="227"/>
    </location>
</feature>